<evidence type="ECO:0000313" key="3">
    <source>
        <dbReference type="WBParaSite" id="ECPE_0000035701-mRNA-1"/>
    </source>
</evidence>
<name>A0A183A072_9TREM</name>
<reference evidence="3" key="1">
    <citation type="submission" date="2016-06" db="UniProtKB">
        <authorList>
            <consortium name="WormBaseParasite"/>
        </authorList>
    </citation>
    <scope>IDENTIFICATION</scope>
</reference>
<keyword evidence="2" id="KW-1185">Reference proteome</keyword>
<sequence length="92" mass="10321">MTLLRIRELCLMHQCAYVSGAPDWECHLAEIVCTVKLISIGLNRYDSLIDLDLDVSSPDLVRWILVDVDDVFLHGSGVDFTVQDAVASRVFL</sequence>
<proteinExistence type="predicted"/>
<dbReference type="Proteomes" id="UP000272942">
    <property type="component" value="Unassembled WGS sequence"/>
</dbReference>
<evidence type="ECO:0000313" key="2">
    <source>
        <dbReference type="Proteomes" id="UP000272942"/>
    </source>
</evidence>
<dbReference type="EMBL" id="UZAN01001144">
    <property type="protein sequence ID" value="VDP21869.1"/>
    <property type="molecule type" value="Genomic_DNA"/>
</dbReference>
<gene>
    <name evidence="1" type="ORF">ECPE_LOCUS357</name>
</gene>
<accession>A0A183A072</accession>
<evidence type="ECO:0000313" key="1">
    <source>
        <dbReference type="EMBL" id="VDP21869.1"/>
    </source>
</evidence>
<dbReference type="AlphaFoldDB" id="A0A183A072"/>
<organism evidence="3">
    <name type="scientific">Echinostoma caproni</name>
    <dbReference type="NCBI Taxonomy" id="27848"/>
    <lineage>
        <taxon>Eukaryota</taxon>
        <taxon>Metazoa</taxon>
        <taxon>Spiralia</taxon>
        <taxon>Lophotrochozoa</taxon>
        <taxon>Platyhelminthes</taxon>
        <taxon>Trematoda</taxon>
        <taxon>Digenea</taxon>
        <taxon>Plagiorchiida</taxon>
        <taxon>Echinostomata</taxon>
        <taxon>Echinostomatoidea</taxon>
        <taxon>Echinostomatidae</taxon>
        <taxon>Echinostoma</taxon>
    </lineage>
</organism>
<reference evidence="1 2" key="2">
    <citation type="submission" date="2018-11" db="EMBL/GenBank/DDBJ databases">
        <authorList>
            <consortium name="Pathogen Informatics"/>
        </authorList>
    </citation>
    <scope>NUCLEOTIDE SEQUENCE [LARGE SCALE GENOMIC DNA]</scope>
    <source>
        <strain evidence="1 2">Egypt</strain>
    </source>
</reference>
<protein>
    <submittedName>
        <fullName evidence="1 3">Uncharacterized protein</fullName>
    </submittedName>
</protein>
<dbReference type="WBParaSite" id="ECPE_0000035701-mRNA-1">
    <property type="protein sequence ID" value="ECPE_0000035701-mRNA-1"/>
    <property type="gene ID" value="ECPE_0000035701"/>
</dbReference>